<gene>
    <name evidence="2" type="ORF">DT99_32315</name>
</gene>
<dbReference type="AlphaFoldDB" id="A0A071M485"/>
<dbReference type="EMBL" id="JJOA01000056">
    <property type="protein sequence ID" value="KEA55305.1"/>
    <property type="molecule type" value="Genomic_DNA"/>
</dbReference>
<name>A0A071M485_9BURK</name>
<protein>
    <recommendedName>
        <fullName evidence="1">DUF6597 domain-containing protein</fullName>
    </recommendedName>
</protein>
<dbReference type="OrthoDB" id="9809338at2"/>
<comment type="caution">
    <text evidence="2">The sequence shown here is derived from an EMBL/GenBank/DDBJ whole genome shotgun (WGS) entry which is preliminary data.</text>
</comment>
<proteinExistence type="predicted"/>
<evidence type="ECO:0000259" key="1">
    <source>
        <dbReference type="Pfam" id="PF20240"/>
    </source>
</evidence>
<accession>A0A071M485</accession>
<reference evidence="2" key="1">
    <citation type="submission" date="2014-04" db="EMBL/GenBank/DDBJ databases">
        <title>In planta biocontrol of soil-borne Fusarium wilt of banana through a plant endophytic bacterium, Burkholderia cenocepacia 869T2.</title>
        <authorList>
            <person name="Ho Y.-N."/>
            <person name="Chiang H.-M."/>
            <person name="Chao C.-P."/>
            <person name="Su C.-C."/>
            <person name="Hsu H.-F."/>
            <person name="Guo C.-T."/>
            <person name="Hsieh J.-L."/>
            <person name="Huang C.-C."/>
        </authorList>
    </citation>
    <scope>NUCLEOTIDE SEQUENCE [LARGE SCALE GENOMIC DNA]</scope>
    <source>
        <strain evidence="2">869T2</strain>
    </source>
</reference>
<sequence length="163" mass="17722">MILSRRPGGYLRRFIDSVWASYPPFPIRNEHCRERVLPTGAVHLAIRLDADPLRLFDHAADQTGRTIGVAVIGGPRAAPYINDVAVPVPTVGALIRPGAVRLVTGVPASALYGLHLSLDDLWGAAASGLRDPFGYDWLIGQTIEAVEPDEMQRRYTALLSGDQ</sequence>
<organism evidence="2">
    <name type="scientific">Burkholderia cenocepacia</name>
    <dbReference type="NCBI Taxonomy" id="95486"/>
    <lineage>
        <taxon>Bacteria</taxon>
        <taxon>Pseudomonadati</taxon>
        <taxon>Pseudomonadota</taxon>
        <taxon>Betaproteobacteria</taxon>
        <taxon>Burkholderiales</taxon>
        <taxon>Burkholderiaceae</taxon>
        <taxon>Burkholderia</taxon>
        <taxon>Burkholderia cepacia complex</taxon>
    </lineage>
</organism>
<dbReference type="Pfam" id="PF20240">
    <property type="entry name" value="DUF6597"/>
    <property type="match status" value="1"/>
</dbReference>
<feature type="domain" description="DUF6597" evidence="1">
    <location>
        <begin position="7"/>
        <end position="116"/>
    </location>
</feature>
<dbReference type="InterPro" id="IPR046532">
    <property type="entry name" value="DUF6597"/>
</dbReference>
<evidence type="ECO:0000313" key="2">
    <source>
        <dbReference type="EMBL" id="KEA55305.1"/>
    </source>
</evidence>